<reference evidence="3 4" key="1">
    <citation type="submission" date="2013-03" db="EMBL/GenBank/DDBJ databases">
        <title>The Genome Sequence of Phialophora europaea CBS 101466.</title>
        <authorList>
            <consortium name="The Broad Institute Genomics Platform"/>
            <person name="Cuomo C."/>
            <person name="de Hoog S."/>
            <person name="Gorbushina A."/>
            <person name="Walker B."/>
            <person name="Young S.K."/>
            <person name="Zeng Q."/>
            <person name="Gargeya S."/>
            <person name="Fitzgerald M."/>
            <person name="Haas B."/>
            <person name="Abouelleil A."/>
            <person name="Allen A.W."/>
            <person name="Alvarado L."/>
            <person name="Arachchi H.M."/>
            <person name="Berlin A.M."/>
            <person name="Chapman S.B."/>
            <person name="Gainer-Dewar J."/>
            <person name="Goldberg J."/>
            <person name="Griggs A."/>
            <person name="Gujja S."/>
            <person name="Hansen M."/>
            <person name="Howarth C."/>
            <person name="Imamovic A."/>
            <person name="Ireland A."/>
            <person name="Larimer J."/>
            <person name="McCowan C."/>
            <person name="Murphy C."/>
            <person name="Pearson M."/>
            <person name="Poon T.W."/>
            <person name="Priest M."/>
            <person name="Roberts A."/>
            <person name="Saif S."/>
            <person name="Shea T."/>
            <person name="Sisk P."/>
            <person name="Sykes S."/>
            <person name="Wortman J."/>
            <person name="Nusbaum C."/>
            <person name="Birren B."/>
        </authorList>
    </citation>
    <scope>NUCLEOTIDE SEQUENCE [LARGE SCALE GENOMIC DNA]</scope>
    <source>
        <strain evidence="3 4">CBS 101466</strain>
    </source>
</reference>
<feature type="compositionally biased region" description="Basic and acidic residues" evidence="1">
    <location>
        <begin position="321"/>
        <end position="335"/>
    </location>
</feature>
<dbReference type="VEuPathDB" id="FungiDB:HMPREF1541_02400"/>
<feature type="domain" description="Alpha/beta hydrolase fold-3" evidence="2">
    <location>
        <begin position="264"/>
        <end position="519"/>
    </location>
</feature>
<dbReference type="STRING" id="1220924.W2S3F1"/>
<dbReference type="InParanoid" id="W2S3F1"/>
<dbReference type="HOGENOM" id="CLU_012494_3_3_1"/>
<dbReference type="Proteomes" id="UP000030752">
    <property type="component" value="Unassembled WGS sequence"/>
</dbReference>
<feature type="compositionally biased region" description="Polar residues" evidence="1">
    <location>
        <begin position="1"/>
        <end position="11"/>
    </location>
</feature>
<dbReference type="SUPFAM" id="SSF53474">
    <property type="entry name" value="alpha/beta-Hydrolases"/>
    <property type="match status" value="1"/>
</dbReference>
<feature type="region of interest" description="Disordered" evidence="1">
    <location>
        <begin position="80"/>
        <end position="199"/>
    </location>
</feature>
<feature type="compositionally biased region" description="Low complexity" evidence="1">
    <location>
        <begin position="91"/>
        <end position="108"/>
    </location>
</feature>
<evidence type="ECO:0000256" key="1">
    <source>
        <dbReference type="SAM" id="MobiDB-lite"/>
    </source>
</evidence>
<evidence type="ECO:0000313" key="4">
    <source>
        <dbReference type="Proteomes" id="UP000030752"/>
    </source>
</evidence>
<dbReference type="eggNOG" id="KOG1515">
    <property type="taxonomic scope" value="Eukaryota"/>
</dbReference>
<protein>
    <recommendedName>
        <fullName evidence="2">Alpha/beta hydrolase fold-3 domain-containing protein</fullName>
    </recommendedName>
</protein>
<feature type="region of interest" description="Disordered" evidence="1">
    <location>
        <begin position="235"/>
        <end position="257"/>
    </location>
</feature>
<dbReference type="PANTHER" id="PTHR23024">
    <property type="entry name" value="ARYLACETAMIDE DEACETYLASE"/>
    <property type="match status" value="1"/>
</dbReference>
<feature type="compositionally biased region" description="Low complexity" evidence="1">
    <location>
        <begin position="235"/>
        <end position="244"/>
    </location>
</feature>
<dbReference type="RefSeq" id="XP_008714977.1">
    <property type="nucleotide sequence ID" value="XM_008716755.1"/>
</dbReference>
<feature type="region of interest" description="Disordered" evidence="1">
    <location>
        <begin position="1"/>
        <end position="23"/>
    </location>
</feature>
<feature type="region of interest" description="Disordered" evidence="1">
    <location>
        <begin position="315"/>
        <end position="344"/>
    </location>
</feature>
<dbReference type="PANTHER" id="PTHR23024:SF24">
    <property type="entry name" value="ALPHA_BETA HYDROLASE FOLD-3 DOMAIN-CONTAINING PROTEIN"/>
    <property type="match status" value="1"/>
</dbReference>
<dbReference type="OrthoDB" id="408631at2759"/>
<accession>W2S3F1</accession>
<organism evidence="3 4">
    <name type="scientific">Cyphellophora europaea (strain CBS 101466)</name>
    <name type="common">Phialophora europaea</name>
    <dbReference type="NCBI Taxonomy" id="1220924"/>
    <lineage>
        <taxon>Eukaryota</taxon>
        <taxon>Fungi</taxon>
        <taxon>Dikarya</taxon>
        <taxon>Ascomycota</taxon>
        <taxon>Pezizomycotina</taxon>
        <taxon>Eurotiomycetes</taxon>
        <taxon>Chaetothyriomycetidae</taxon>
        <taxon>Chaetothyriales</taxon>
        <taxon>Cyphellophoraceae</taxon>
        <taxon>Cyphellophora</taxon>
    </lineage>
</organism>
<proteinExistence type="predicted"/>
<dbReference type="AlphaFoldDB" id="W2S3F1"/>
<dbReference type="InterPro" id="IPR029058">
    <property type="entry name" value="AB_hydrolase_fold"/>
</dbReference>
<dbReference type="EMBL" id="KB822718">
    <property type="protein sequence ID" value="ETN43241.1"/>
    <property type="molecule type" value="Genomic_DNA"/>
</dbReference>
<dbReference type="GeneID" id="19969739"/>
<sequence length="570" mass="61920">MATDETTSRSSSQDRAEKSSVFSHSFSTTWRKALVSLPRIVPSAVTSHYMGHDGPKPFVLKLPSGPPHDHSIPVHIFLQLPPTEDTPPESTPSSSRARSAGGSSPRPGGISGTATPTSARARSVHEIEKPRPSSSHGTPTTTGANTPTSSTTLSPAAAAARRSFEATPLSSPSTTSSSISRPGPKPNQLHPTSRRHRKPTLSLPVLIDFHGGSFILGSPSEQAPFCAYMAQALSSAPSSSNNGSETPVPKDGQVSTSINDRGRGCVVISVDYRLGPYATFPAANEDADDVVRAVLDADSPGGRVLREDIRQHAAAMGFGKQRKDKDKEKDKEKRGRSPSVAAPAITTNGGAEWLDLDTTRVAVSGFSSGGNLALNCVVDSPQDPNHGGKDWDAVFPRGRFRWPLPVVLFYPSFDARLLPDERPRPEGLDPPTGFFARWKIEDELMPKYLPISRRGDVRASPGLASIKDHLHPQAKIFLVLPELDSLSDQSQQWVSKVRDAGREEDLEVVHVKGEMHGWTQFPDQWIKTEESRRRKYECFERAAEWVGRWWYAVPERVSGTVFGGLDGGKR</sequence>
<dbReference type="InterPro" id="IPR050466">
    <property type="entry name" value="Carboxylest/Gibb_receptor"/>
</dbReference>
<keyword evidence="4" id="KW-1185">Reference proteome</keyword>
<evidence type="ECO:0000313" key="3">
    <source>
        <dbReference type="EMBL" id="ETN43241.1"/>
    </source>
</evidence>
<dbReference type="GO" id="GO:0016787">
    <property type="term" value="F:hydrolase activity"/>
    <property type="evidence" value="ECO:0007669"/>
    <property type="project" value="InterPro"/>
</dbReference>
<gene>
    <name evidence="3" type="ORF">HMPREF1541_02400</name>
</gene>
<name>W2S3F1_CYPE1</name>
<dbReference type="Gene3D" id="3.40.50.1820">
    <property type="entry name" value="alpha/beta hydrolase"/>
    <property type="match status" value="1"/>
</dbReference>
<evidence type="ECO:0000259" key="2">
    <source>
        <dbReference type="Pfam" id="PF07859"/>
    </source>
</evidence>
<dbReference type="Pfam" id="PF07859">
    <property type="entry name" value="Abhydrolase_3"/>
    <property type="match status" value="1"/>
</dbReference>
<feature type="compositionally biased region" description="Low complexity" evidence="1">
    <location>
        <begin position="132"/>
        <end position="182"/>
    </location>
</feature>
<dbReference type="InterPro" id="IPR013094">
    <property type="entry name" value="AB_hydrolase_3"/>
</dbReference>